<feature type="domain" description="EamA" evidence="2">
    <location>
        <begin position="137"/>
        <end position="273"/>
    </location>
</feature>
<evidence type="ECO:0000313" key="3">
    <source>
        <dbReference type="EMBL" id="MBB5516575.1"/>
    </source>
</evidence>
<name>A0A840X409_9RHOB</name>
<feature type="transmembrane region" description="Helical" evidence="1">
    <location>
        <begin position="256"/>
        <end position="274"/>
    </location>
</feature>
<keyword evidence="4" id="KW-1185">Reference proteome</keyword>
<feature type="transmembrane region" description="Helical" evidence="1">
    <location>
        <begin position="76"/>
        <end position="96"/>
    </location>
</feature>
<gene>
    <name evidence="3" type="ORF">FHS89_002606</name>
</gene>
<dbReference type="InterPro" id="IPR037185">
    <property type="entry name" value="EmrE-like"/>
</dbReference>
<keyword evidence="1" id="KW-0472">Membrane</keyword>
<evidence type="ECO:0000256" key="1">
    <source>
        <dbReference type="SAM" id="Phobius"/>
    </source>
</evidence>
<proteinExistence type="predicted"/>
<dbReference type="EMBL" id="JACIJS010000007">
    <property type="protein sequence ID" value="MBB5516575.1"/>
    <property type="molecule type" value="Genomic_DNA"/>
</dbReference>
<feature type="transmembrane region" description="Helical" evidence="1">
    <location>
        <begin position="230"/>
        <end position="249"/>
    </location>
</feature>
<feature type="transmembrane region" description="Helical" evidence="1">
    <location>
        <begin position="133"/>
        <end position="153"/>
    </location>
</feature>
<dbReference type="InterPro" id="IPR000620">
    <property type="entry name" value="EamA_dom"/>
</dbReference>
<accession>A0A840X409</accession>
<dbReference type="AlphaFoldDB" id="A0A840X409"/>
<dbReference type="PANTHER" id="PTHR22911">
    <property type="entry name" value="ACYL-MALONYL CONDENSING ENZYME-RELATED"/>
    <property type="match status" value="1"/>
</dbReference>
<feature type="domain" description="EamA" evidence="2">
    <location>
        <begin position="8"/>
        <end position="116"/>
    </location>
</feature>
<feature type="transmembrane region" description="Helical" evidence="1">
    <location>
        <begin position="102"/>
        <end position="121"/>
    </location>
</feature>
<keyword evidence="1" id="KW-1133">Transmembrane helix</keyword>
<dbReference type="Pfam" id="PF00892">
    <property type="entry name" value="EamA"/>
    <property type="match status" value="2"/>
</dbReference>
<keyword evidence="1" id="KW-0812">Transmembrane</keyword>
<dbReference type="GO" id="GO:0016020">
    <property type="term" value="C:membrane"/>
    <property type="evidence" value="ECO:0007669"/>
    <property type="project" value="InterPro"/>
</dbReference>
<dbReference type="Proteomes" id="UP000553766">
    <property type="component" value="Unassembled WGS sequence"/>
</dbReference>
<dbReference type="SUPFAM" id="SSF103481">
    <property type="entry name" value="Multidrug resistance efflux transporter EmrE"/>
    <property type="match status" value="2"/>
</dbReference>
<protein>
    <submittedName>
        <fullName evidence="3">Drug/metabolite transporter (DMT)-like permease</fullName>
    </submittedName>
</protein>
<comment type="caution">
    <text evidence="3">The sequence shown here is derived from an EMBL/GenBank/DDBJ whole genome shotgun (WGS) entry which is preliminary data.</text>
</comment>
<reference evidence="3 4" key="1">
    <citation type="submission" date="2020-08" db="EMBL/GenBank/DDBJ databases">
        <title>Genomic Encyclopedia of Type Strains, Phase IV (KMG-IV): sequencing the most valuable type-strain genomes for metagenomic binning, comparative biology and taxonomic classification.</title>
        <authorList>
            <person name="Goeker M."/>
        </authorList>
    </citation>
    <scope>NUCLEOTIDE SEQUENCE [LARGE SCALE GENOMIC DNA]</scope>
    <source>
        <strain evidence="3 4">DSM 103377</strain>
    </source>
</reference>
<organism evidence="3 4">
    <name type="scientific">Rubricella aquisinus</name>
    <dbReference type="NCBI Taxonomy" id="2028108"/>
    <lineage>
        <taxon>Bacteria</taxon>
        <taxon>Pseudomonadati</taxon>
        <taxon>Pseudomonadota</taxon>
        <taxon>Alphaproteobacteria</taxon>
        <taxon>Rhodobacterales</taxon>
        <taxon>Paracoccaceae</taxon>
        <taxon>Rubricella</taxon>
    </lineage>
</organism>
<sequence>MATGPARRLGAFEFARVQLIACAALMALLCSLLGLWAGVTWSYWPHFVASVVIGIIPANLAMVACLRRGGPRRTELLLTAKPVIVAAMAFIWLGEVPTGTDLLGALIVMAGIILAILYGSAEGAESDRMDGPLWPVIGLGLLAASAIGFGFLVMKPAMLAGTDPLAVTAIRLMLAAFVMSVIGLWPSPVTRPAPDMTPALLGRTILPGVIGYILSSSLLLYAFAVLDAGVASALGSLSPVLILPILWWVDGKRPRLMGWIGALLAVLGTGVIVAL</sequence>
<feature type="transmembrane region" description="Helical" evidence="1">
    <location>
        <begin position="17"/>
        <end position="37"/>
    </location>
</feature>
<dbReference type="PANTHER" id="PTHR22911:SF137">
    <property type="entry name" value="SOLUTE CARRIER FAMILY 35 MEMBER G2-RELATED"/>
    <property type="match status" value="1"/>
</dbReference>
<evidence type="ECO:0000259" key="2">
    <source>
        <dbReference type="Pfam" id="PF00892"/>
    </source>
</evidence>
<feature type="transmembrane region" description="Helical" evidence="1">
    <location>
        <begin position="205"/>
        <end position="224"/>
    </location>
</feature>
<feature type="transmembrane region" description="Helical" evidence="1">
    <location>
        <begin position="165"/>
        <end position="185"/>
    </location>
</feature>
<feature type="transmembrane region" description="Helical" evidence="1">
    <location>
        <begin position="43"/>
        <end position="64"/>
    </location>
</feature>
<evidence type="ECO:0000313" key="4">
    <source>
        <dbReference type="Proteomes" id="UP000553766"/>
    </source>
</evidence>